<sequence length="287" mass="32651">MTKTYSVADFETRSTIDIRKQGAFVYAAHPTTEPMCLAVTVADADPIVWAPEYFRKLINPDNIKHRIVSAKEIVSATLDADYTVAQNTMFEYLIWNLIMVPRYKWPKLPLERLHDTMAQLAYHALPMNLEQAGAALRLPIQKDMVGNAAMKKLCKPKKPVKAEREADPEWASKIWWHEAPATLEANINYCCTDVISERMVHKYLPDLPARERDVWLHTERKNLRGVHVDVENVKAIVGVVKTQEAKQIKRFAELTNGAVSGPRSYVALKNWVNEEANLKLTSVDKDA</sequence>
<dbReference type="AlphaFoldDB" id="X0S975"/>
<gene>
    <name evidence="1" type="ORF">S01H1_15244</name>
</gene>
<organism evidence="1">
    <name type="scientific">marine sediment metagenome</name>
    <dbReference type="NCBI Taxonomy" id="412755"/>
    <lineage>
        <taxon>unclassified sequences</taxon>
        <taxon>metagenomes</taxon>
        <taxon>ecological metagenomes</taxon>
    </lineage>
</organism>
<proteinExistence type="predicted"/>
<dbReference type="EMBL" id="BARS01007952">
    <property type="protein sequence ID" value="GAF71751.1"/>
    <property type="molecule type" value="Genomic_DNA"/>
</dbReference>
<protein>
    <recommendedName>
        <fullName evidence="2">3'-5' exonuclease domain-containing protein</fullName>
    </recommendedName>
</protein>
<comment type="caution">
    <text evidence="1">The sequence shown here is derived from an EMBL/GenBank/DDBJ whole genome shotgun (WGS) entry which is preliminary data.</text>
</comment>
<reference evidence="1" key="1">
    <citation type="journal article" date="2014" name="Front. Microbiol.">
        <title>High frequency of phylogenetically diverse reductive dehalogenase-homologous genes in deep subseafloor sedimentary metagenomes.</title>
        <authorList>
            <person name="Kawai M."/>
            <person name="Futagami T."/>
            <person name="Toyoda A."/>
            <person name="Takaki Y."/>
            <person name="Nishi S."/>
            <person name="Hori S."/>
            <person name="Arai W."/>
            <person name="Tsubouchi T."/>
            <person name="Morono Y."/>
            <person name="Uchiyama I."/>
            <person name="Ito T."/>
            <person name="Fujiyama A."/>
            <person name="Inagaki F."/>
            <person name="Takami H."/>
        </authorList>
    </citation>
    <scope>NUCLEOTIDE SEQUENCE</scope>
    <source>
        <strain evidence="1">Expedition CK06-06</strain>
    </source>
</reference>
<feature type="non-terminal residue" evidence="1">
    <location>
        <position position="287"/>
    </location>
</feature>
<name>X0S975_9ZZZZ</name>
<accession>X0S975</accession>
<evidence type="ECO:0008006" key="2">
    <source>
        <dbReference type="Google" id="ProtNLM"/>
    </source>
</evidence>
<evidence type="ECO:0000313" key="1">
    <source>
        <dbReference type="EMBL" id="GAF71751.1"/>
    </source>
</evidence>